<protein>
    <submittedName>
        <fullName evidence="2">Uncharacterized protein</fullName>
    </submittedName>
</protein>
<comment type="caution">
    <text evidence="2">The sequence shown here is derived from an EMBL/GenBank/DDBJ whole genome shotgun (WGS) entry which is preliminary data.</text>
</comment>
<sequence>MRFDDEVEKVGFFTTRWIDSFSLEDAKRQAIELIKSELQDLVLNKHSDPPKIIVESVSVVDPSERNPSQGGGFTWYGEDEQDERGNA</sequence>
<feature type="region of interest" description="Disordered" evidence="1">
    <location>
        <begin position="60"/>
        <end position="87"/>
    </location>
</feature>
<reference evidence="2 3" key="1">
    <citation type="journal article" date="2020" name="Nature">
        <title>Bacterial chemolithoautotrophy via manganese oxidation.</title>
        <authorList>
            <person name="Yu H."/>
            <person name="Leadbetter J.R."/>
        </authorList>
    </citation>
    <scope>NUCLEOTIDE SEQUENCE [LARGE SCALE GENOMIC DNA]</scope>
    <source>
        <strain evidence="2 3">Mn-1</strain>
    </source>
</reference>
<dbReference type="EMBL" id="VTOW01000001">
    <property type="protein sequence ID" value="NKE70563.1"/>
    <property type="molecule type" value="Genomic_DNA"/>
</dbReference>
<name>A0A7X6DP96_9BACT</name>
<dbReference type="AlphaFoldDB" id="A0A7X6DP96"/>
<evidence type="ECO:0000256" key="1">
    <source>
        <dbReference type="SAM" id="MobiDB-lite"/>
    </source>
</evidence>
<evidence type="ECO:0000313" key="3">
    <source>
        <dbReference type="Proteomes" id="UP000534783"/>
    </source>
</evidence>
<dbReference type="Proteomes" id="UP000534783">
    <property type="component" value="Unassembled WGS sequence"/>
</dbReference>
<keyword evidence="3" id="KW-1185">Reference proteome</keyword>
<organism evidence="2 3">
    <name type="scientific">Candidatus Manganitrophus noduliformans</name>
    <dbReference type="NCBI Taxonomy" id="2606439"/>
    <lineage>
        <taxon>Bacteria</taxon>
        <taxon>Pseudomonadati</taxon>
        <taxon>Nitrospirota</taxon>
        <taxon>Nitrospiria</taxon>
        <taxon>Candidatus Troglogloeales</taxon>
        <taxon>Candidatus Manganitrophaceae</taxon>
        <taxon>Candidatus Manganitrophus</taxon>
    </lineage>
</organism>
<dbReference type="RefSeq" id="WP_168058803.1">
    <property type="nucleotide sequence ID" value="NZ_VTOW01000001.1"/>
</dbReference>
<gene>
    <name evidence="2" type="ORF">MNODULE_07420</name>
</gene>
<evidence type="ECO:0000313" key="2">
    <source>
        <dbReference type="EMBL" id="NKE70563.1"/>
    </source>
</evidence>
<accession>A0A7X6DP96</accession>
<feature type="compositionally biased region" description="Acidic residues" evidence="1">
    <location>
        <begin position="77"/>
        <end position="87"/>
    </location>
</feature>
<proteinExistence type="predicted"/>